<dbReference type="GO" id="GO:0042802">
    <property type="term" value="F:identical protein binding"/>
    <property type="evidence" value="ECO:0007669"/>
    <property type="project" value="InterPro"/>
</dbReference>
<reference evidence="4 5" key="1">
    <citation type="journal article" date="2022" name="IScience">
        <title>An ultrasensitive nanofiber-based assay for enzymatic hydrolysis and deep-sea microbial degradation of cellulose.</title>
        <authorList>
            <person name="Tsudome M."/>
            <person name="Tachioka M."/>
            <person name="Miyazaki M."/>
            <person name="Uchimura K."/>
            <person name="Tsuda M."/>
            <person name="Takaki Y."/>
            <person name="Deguchi S."/>
        </authorList>
    </citation>
    <scope>NUCLEOTIDE SEQUENCE [LARGE SCALE GENOMIC DNA]</scope>
    <source>
        <strain evidence="4 5">GE09</strain>
    </source>
</reference>
<dbReference type="Proteomes" id="UP001320119">
    <property type="component" value="Chromosome"/>
</dbReference>
<organism evidence="4 5">
    <name type="scientific">Marinagarivorans cellulosilyticus</name>
    <dbReference type="NCBI Taxonomy" id="2721545"/>
    <lineage>
        <taxon>Bacteria</taxon>
        <taxon>Pseudomonadati</taxon>
        <taxon>Pseudomonadota</taxon>
        <taxon>Gammaproteobacteria</taxon>
        <taxon>Cellvibrionales</taxon>
        <taxon>Cellvibrionaceae</taxon>
        <taxon>Marinagarivorans</taxon>
    </lineage>
</organism>
<evidence type="ECO:0000313" key="4">
    <source>
        <dbReference type="EMBL" id="BCD99385.1"/>
    </source>
</evidence>
<dbReference type="Gene3D" id="1.25.40.10">
    <property type="entry name" value="Tetratricopeptide repeat domain"/>
    <property type="match status" value="4"/>
</dbReference>
<evidence type="ECO:0008006" key="6">
    <source>
        <dbReference type="Google" id="ProtNLM"/>
    </source>
</evidence>
<dbReference type="Pfam" id="PF14559">
    <property type="entry name" value="TPR_19"/>
    <property type="match status" value="2"/>
</dbReference>
<protein>
    <recommendedName>
        <fullName evidence="6">PEP-CTERM system TPR-repeat protein PrsT</fullName>
    </recommendedName>
</protein>
<dbReference type="Pfam" id="PF13181">
    <property type="entry name" value="TPR_8"/>
    <property type="match status" value="1"/>
</dbReference>
<dbReference type="KEGG" id="marq:MARGE09_P3587"/>
<dbReference type="PROSITE" id="PS51257">
    <property type="entry name" value="PROKAR_LIPOPROTEIN"/>
    <property type="match status" value="1"/>
</dbReference>
<accession>A0AAN1WKR0</accession>
<dbReference type="PROSITE" id="PS50005">
    <property type="entry name" value="TPR"/>
    <property type="match status" value="1"/>
</dbReference>
<dbReference type="InterPro" id="IPR050498">
    <property type="entry name" value="Ycf3"/>
</dbReference>
<proteinExistence type="predicted"/>
<dbReference type="AlphaFoldDB" id="A0AAN1WKR0"/>
<feature type="repeat" description="TPR" evidence="3">
    <location>
        <begin position="164"/>
        <end position="197"/>
    </location>
</feature>
<dbReference type="Pfam" id="PF07721">
    <property type="entry name" value="TPR_4"/>
    <property type="match status" value="1"/>
</dbReference>
<keyword evidence="1" id="KW-0677">Repeat</keyword>
<dbReference type="InterPro" id="IPR011717">
    <property type="entry name" value="TPR-4"/>
</dbReference>
<evidence type="ECO:0000256" key="2">
    <source>
        <dbReference type="ARBA" id="ARBA00022803"/>
    </source>
</evidence>
<dbReference type="InterPro" id="IPR011990">
    <property type="entry name" value="TPR-like_helical_dom_sf"/>
</dbReference>
<keyword evidence="5" id="KW-1185">Reference proteome</keyword>
<dbReference type="PANTHER" id="PTHR44858:SF1">
    <property type="entry name" value="UDP-N-ACETYLGLUCOSAMINE--PEPTIDE N-ACETYLGLUCOSAMINYLTRANSFERASE SPINDLY-RELATED"/>
    <property type="match status" value="1"/>
</dbReference>
<dbReference type="EMBL" id="AP023086">
    <property type="protein sequence ID" value="BCD99385.1"/>
    <property type="molecule type" value="Genomic_DNA"/>
</dbReference>
<name>A0AAN1WKR0_9GAMM</name>
<gene>
    <name evidence="4" type="ORF">MARGE09_P3587</name>
</gene>
<evidence type="ECO:0000256" key="3">
    <source>
        <dbReference type="PROSITE-ProRule" id="PRU00339"/>
    </source>
</evidence>
<dbReference type="SUPFAM" id="SSF48452">
    <property type="entry name" value="TPR-like"/>
    <property type="match status" value="4"/>
</dbReference>
<dbReference type="InterPro" id="IPR019734">
    <property type="entry name" value="TPR_rpt"/>
</dbReference>
<evidence type="ECO:0000313" key="5">
    <source>
        <dbReference type="Proteomes" id="UP001320119"/>
    </source>
</evidence>
<dbReference type="SMART" id="SM00028">
    <property type="entry name" value="TPR"/>
    <property type="match status" value="6"/>
</dbReference>
<dbReference type="RefSeq" id="WP_236984627.1">
    <property type="nucleotide sequence ID" value="NZ_AP023086.1"/>
</dbReference>
<sequence>MSKKTIPLGLSIAAFVLMSAGCKEKKTAEDYLHSGQAFYEQELLGKARVQYRNALALDATNGDAHFGLATLAKDKQDLAARQYHLQKTVEYSPENTTAIFELGEISLLMGDLAVAQKSAKSLAQLQPETLQYYKLALAVAIAEDKWQQAQTLGEDALKAFPENAELWGLIGVVAKKQEQWPQALKALDKAIALDEQNPQYRVLRIEVNEARGDVDASILDLKALIDSSDYSDAQIIKLIKLVNDQRGRPAAIDELNNYLHKYPQADALQVLLVDLVKQDDPERAGKLLDEFIRKANNPTGLLFYRVNAAFSHNNVVLAQQDLNTLVALPNQTPKALAQAKSMQAELAWLQGDWDNAQTLVISVLALDANHVNALLLRAKLLVREGRSGDAVVYLNKVLAQNAQSVEALSLLAEHYQRQGNTSLAKDFYHRIGLVDPDNYAALRFHIYEAFSKEHLTNADALVTRALKRYPEDAALLGIKLQIAALRANYKTATAILEQLKALDLSAADALFFEGFIQQQQGDYARAMTSFGKAVSARGQYDKALKAMFACANKAKALEVFKTFLLTHTEKNAHDLTAHLLIAQLTFEANPVAAIKRLSSVTQAQPSWYEGVVALSKFKRYHGDAAEALVLLKGSYTQSKNSSVGIAYARMLEQQAQAAEAGVVYDQLLQVDSNNDIVRNNYALLLVGELFSQASLRKALQLTEGFASSDNPALLDTQGVVLMTAGKFTEANYAFNKALGFADITEIKLHYADSLYRSGDHAGGREVLEGLENKGVSEGIAKKIALLRERWAQK</sequence>
<dbReference type="PANTHER" id="PTHR44858">
    <property type="entry name" value="TETRATRICOPEPTIDE REPEAT PROTEIN 6"/>
    <property type="match status" value="1"/>
</dbReference>
<evidence type="ECO:0000256" key="1">
    <source>
        <dbReference type="ARBA" id="ARBA00022737"/>
    </source>
</evidence>
<keyword evidence="2 3" id="KW-0802">TPR repeat</keyword>